<gene>
    <name evidence="5" type="ORF">CLV32_4289</name>
</gene>
<evidence type="ECO:0000256" key="3">
    <source>
        <dbReference type="ARBA" id="ARBA00023163"/>
    </source>
</evidence>
<evidence type="ECO:0000256" key="2">
    <source>
        <dbReference type="ARBA" id="ARBA00023125"/>
    </source>
</evidence>
<keyword evidence="3" id="KW-0804">Transcription</keyword>
<dbReference type="PROSITE" id="PS01124">
    <property type="entry name" value="HTH_ARAC_FAMILY_2"/>
    <property type="match status" value="1"/>
</dbReference>
<dbReference type="InterPro" id="IPR020449">
    <property type="entry name" value="Tscrpt_reg_AraC-type_HTH"/>
</dbReference>
<sequence>MTQSGVEITLKGESDLMPDNVFSFHKATAVSYAVDTEDRSRIEIRMSYPGDQEEETFQMIFVLKGDISFTKRGDGMVSRNIGAQQHNLCRLESKSTRMFMSTPDDEILCINLSATFLKRYMLNDHPAYRTLMMPGDAEMPIALLPTNMHITPEINAILQRLSHAAESAFCDQLLLESKVIELLALQISQFEKIPDHASTTAHLKKEEVERMELVRGILIRQTGELLSLRALAHLVGTNEFNLKRNFKAAFGKTVYGYLNQYKMEQAKSMLITEEMTISEIAGRVGYKHATHFTNAFKKYFGYLPNKIKAGKLALLIFVEDFSFISEYFGLLS</sequence>
<evidence type="ECO:0000259" key="4">
    <source>
        <dbReference type="PROSITE" id="PS01124"/>
    </source>
</evidence>
<comment type="caution">
    <text evidence="5">The sequence shown here is derived from an EMBL/GenBank/DDBJ whole genome shotgun (WGS) entry which is preliminary data.</text>
</comment>
<evidence type="ECO:0000313" key="5">
    <source>
        <dbReference type="EMBL" id="TDO19665.1"/>
    </source>
</evidence>
<evidence type="ECO:0000256" key="1">
    <source>
        <dbReference type="ARBA" id="ARBA00023015"/>
    </source>
</evidence>
<evidence type="ECO:0000313" key="6">
    <source>
        <dbReference type="Proteomes" id="UP000295499"/>
    </source>
</evidence>
<keyword evidence="6" id="KW-1185">Reference proteome</keyword>
<dbReference type="InterPro" id="IPR018060">
    <property type="entry name" value="HTH_AraC"/>
</dbReference>
<dbReference type="EMBL" id="SNWM01000006">
    <property type="protein sequence ID" value="TDO19665.1"/>
    <property type="molecule type" value="Genomic_DNA"/>
</dbReference>
<dbReference type="PANTHER" id="PTHR47893:SF1">
    <property type="entry name" value="REGULATORY PROTEIN PCHR"/>
    <property type="match status" value="1"/>
</dbReference>
<keyword evidence="1" id="KW-0805">Transcription regulation</keyword>
<name>A0A4R6IFI2_9SPHI</name>
<dbReference type="Pfam" id="PF12833">
    <property type="entry name" value="HTH_18"/>
    <property type="match status" value="1"/>
</dbReference>
<dbReference type="Proteomes" id="UP000295499">
    <property type="component" value="Unassembled WGS sequence"/>
</dbReference>
<protein>
    <submittedName>
        <fullName evidence="5">AraC-like DNA-binding protein</fullName>
    </submittedName>
</protein>
<dbReference type="OrthoDB" id="799767at2"/>
<accession>A0A4R6IFI2</accession>
<dbReference type="AlphaFoldDB" id="A0A4R6IFI2"/>
<keyword evidence="2 5" id="KW-0238">DNA-binding</keyword>
<dbReference type="InterPro" id="IPR053142">
    <property type="entry name" value="PchR_regulatory_protein"/>
</dbReference>
<reference evidence="5 6" key="1">
    <citation type="submission" date="2019-03" db="EMBL/GenBank/DDBJ databases">
        <title>Genomic Encyclopedia of Archaeal and Bacterial Type Strains, Phase II (KMG-II): from individual species to whole genera.</title>
        <authorList>
            <person name="Goeker M."/>
        </authorList>
    </citation>
    <scope>NUCLEOTIDE SEQUENCE [LARGE SCALE GENOMIC DNA]</scope>
    <source>
        <strain evidence="5 6">DSM 19034</strain>
    </source>
</reference>
<dbReference type="InterPro" id="IPR009057">
    <property type="entry name" value="Homeodomain-like_sf"/>
</dbReference>
<dbReference type="GO" id="GO:0043565">
    <property type="term" value="F:sequence-specific DNA binding"/>
    <property type="evidence" value="ECO:0007669"/>
    <property type="project" value="InterPro"/>
</dbReference>
<dbReference type="Gene3D" id="1.10.10.60">
    <property type="entry name" value="Homeodomain-like"/>
    <property type="match status" value="2"/>
</dbReference>
<organism evidence="5 6">
    <name type="scientific">Pedobacter duraquae</name>
    <dbReference type="NCBI Taxonomy" id="425511"/>
    <lineage>
        <taxon>Bacteria</taxon>
        <taxon>Pseudomonadati</taxon>
        <taxon>Bacteroidota</taxon>
        <taxon>Sphingobacteriia</taxon>
        <taxon>Sphingobacteriales</taxon>
        <taxon>Sphingobacteriaceae</taxon>
        <taxon>Pedobacter</taxon>
    </lineage>
</organism>
<proteinExistence type="predicted"/>
<dbReference type="SUPFAM" id="SSF46689">
    <property type="entry name" value="Homeodomain-like"/>
    <property type="match status" value="1"/>
</dbReference>
<dbReference type="SMART" id="SM00342">
    <property type="entry name" value="HTH_ARAC"/>
    <property type="match status" value="1"/>
</dbReference>
<dbReference type="PRINTS" id="PR00032">
    <property type="entry name" value="HTHARAC"/>
</dbReference>
<dbReference type="GO" id="GO:0003700">
    <property type="term" value="F:DNA-binding transcription factor activity"/>
    <property type="evidence" value="ECO:0007669"/>
    <property type="project" value="InterPro"/>
</dbReference>
<feature type="domain" description="HTH araC/xylS-type" evidence="4">
    <location>
        <begin position="212"/>
        <end position="310"/>
    </location>
</feature>
<dbReference type="RefSeq" id="WP_133558881.1">
    <property type="nucleotide sequence ID" value="NZ_SNWM01000006.1"/>
</dbReference>
<dbReference type="PANTHER" id="PTHR47893">
    <property type="entry name" value="REGULATORY PROTEIN PCHR"/>
    <property type="match status" value="1"/>
</dbReference>